<gene>
    <name evidence="2" type="ORF">G1C95_0312</name>
</gene>
<feature type="compositionally biased region" description="Basic and acidic residues" evidence="1">
    <location>
        <begin position="82"/>
        <end position="97"/>
    </location>
</feature>
<name>A0A7Y0EMY8_9BIFI</name>
<evidence type="ECO:0008006" key="4">
    <source>
        <dbReference type="Google" id="ProtNLM"/>
    </source>
</evidence>
<evidence type="ECO:0000256" key="1">
    <source>
        <dbReference type="SAM" id="MobiDB-lite"/>
    </source>
</evidence>
<dbReference type="AlphaFoldDB" id="A0A7Y0EMY8"/>
<protein>
    <recommendedName>
        <fullName evidence="4">PPM-type phosphatase domain-containing protein</fullName>
    </recommendedName>
</protein>
<organism evidence="2 3">
    <name type="scientific">Bifidobacterium oedipodis</name>
    <dbReference type="NCBI Taxonomy" id="2675322"/>
    <lineage>
        <taxon>Bacteria</taxon>
        <taxon>Bacillati</taxon>
        <taxon>Actinomycetota</taxon>
        <taxon>Actinomycetes</taxon>
        <taxon>Bifidobacteriales</taxon>
        <taxon>Bifidobacteriaceae</taxon>
        <taxon>Bifidobacterium</taxon>
    </lineage>
</organism>
<proteinExistence type="predicted"/>
<keyword evidence="3" id="KW-1185">Reference proteome</keyword>
<reference evidence="2 3" key="1">
    <citation type="submission" date="2020-02" db="EMBL/GenBank/DDBJ databases">
        <title>Characterization of phylogenetic diversity of novel bifidobacterial species isolated in Czech ZOOs.</title>
        <authorList>
            <person name="Lugli G.A."/>
            <person name="Vera N.B."/>
            <person name="Ventura M."/>
        </authorList>
    </citation>
    <scope>NUCLEOTIDE SEQUENCE [LARGE SCALE GENOMIC DNA]</scope>
    <source>
        <strain evidence="2 3">DSM 109957</strain>
    </source>
</reference>
<accession>A0A7Y0EMY8</accession>
<comment type="caution">
    <text evidence="2">The sequence shown here is derived from an EMBL/GenBank/DDBJ whole genome shotgun (WGS) entry which is preliminary data.</text>
</comment>
<feature type="region of interest" description="Disordered" evidence="1">
    <location>
        <begin position="66"/>
        <end position="103"/>
    </location>
</feature>
<dbReference type="Proteomes" id="UP000532194">
    <property type="component" value="Unassembled WGS sequence"/>
</dbReference>
<evidence type="ECO:0000313" key="2">
    <source>
        <dbReference type="EMBL" id="NMM93127.1"/>
    </source>
</evidence>
<dbReference type="EMBL" id="JAAIII010000001">
    <property type="protein sequence ID" value="NMM93127.1"/>
    <property type="molecule type" value="Genomic_DNA"/>
</dbReference>
<sequence>MGKHGDPSLNEDGLFIGSAYVAVIDGVTSKAEYDLWHPSPGVVAKDTLLAALRDCDAKDAATPAADMTGMAPTVEYSGSSGYDDRNDGDNGNKHDDFPNGPDSTNALIPFDMRGMQHALDSALLAQYSCNSSQSAEFFATHPVERLQANAVVYSAPRHEIWLFGDCQAIVNGMQIPTVKRVDMLLADLRSFVAQADPTADSRAAILPFLRVQSRFANHPGEFGYFVFDGYTDPNWPIRIIPVKPGDEVILASDGYPHLLPTLAESETALQEIRRTDSQLIGEYRSTKGFLPGSDAFDDRTYIRFIA</sequence>
<evidence type="ECO:0000313" key="3">
    <source>
        <dbReference type="Proteomes" id="UP000532194"/>
    </source>
</evidence>